<accession>A0A9X6RNZ3</accession>
<dbReference type="Proteomes" id="UP000192578">
    <property type="component" value="Unassembled WGS sequence"/>
</dbReference>
<proteinExistence type="predicted"/>
<comment type="caution">
    <text evidence="2">The sequence shown here is derived from an EMBL/GenBank/DDBJ whole genome shotgun (WGS) entry which is preliminary data.</text>
</comment>
<evidence type="ECO:0000313" key="3">
    <source>
        <dbReference type="Proteomes" id="UP000192578"/>
    </source>
</evidence>
<evidence type="ECO:0000256" key="1">
    <source>
        <dbReference type="SAM" id="MobiDB-lite"/>
    </source>
</evidence>
<sequence>MEKRVGDNRTAYSALSSASRPGHQADAASPTFQTAATCKPFGCGQRAHVATWRELTAMSCNNRLSTMAESTLAFKRLQHDLAE</sequence>
<feature type="compositionally biased region" description="Polar residues" evidence="1">
    <location>
        <begin position="10"/>
        <end position="19"/>
    </location>
</feature>
<gene>
    <name evidence="2" type="ORF">BV898_19469</name>
</gene>
<reference evidence="3" key="1">
    <citation type="submission" date="2017-01" db="EMBL/GenBank/DDBJ databases">
        <title>Comparative genomics of anhydrobiosis in the tardigrade Hypsibius dujardini.</title>
        <authorList>
            <person name="Yoshida Y."/>
            <person name="Koutsovoulos G."/>
            <person name="Laetsch D."/>
            <person name="Stevens L."/>
            <person name="Kumar S."/>
            <person name="Horikawa D."/>
            <person name="Ishino K."/>
            <person name="Komine S."/>
            <person name="Tomita M."/>
            <person name="Blaxter M."/>
            <person name="Arakawa K."/>
        </authorList>
    </citation>
    <scope>NUCLEOTIDE SEQUENCE [LARGE SCALE GENOMIC DNA]</scope>
    <source>
        <strain evidence="3">Z151</strain>
    </source>
</reference>
<keyword evidence="3" id="KW-1185">Reference proteome</keyword>
<protein>
    <submittedName>
        <fullName evidence="2">Uncharacterized protein</fullName>
    </submittedName>
</protein>
<dbReference type="AlphaFoldDB" id="A0A9X6RNZ3"/>
<name>A0A9X6RNZ3_HYPEX</name>
<organism evidence="2 3">
    <name type="scientific">Hypsibius exemplaris</name>
    <name type="common">Freshwater tardigrade</name>
    <dbReference type="NCBI Taxonomy" id="2072580"/>
    <lineage>
        <taxon>Eukaryota</taxon>
        <taxon>Metazoa</taxon>
        <taxon>Ecdysozoa</taxon>
        <taxon>Tardigrada</taxon>
        <taxon>Eutardigrada</taxon>
        <taxon>Parachela</taxon>
        <taxon>Hypsibioidea</taxon>
        <taxon>Hypsibiidae</taxon>
        <taxon>Hypsibius</taxon>
    </lineage>
</organism>
<evidence type="ECO:0000313" key="2">
    <source>
        <dbReference type="EMBL" id="OWA55084.1"/>
    </source>
</evidence>
<feature type="region of interest" description="Disordered" evidence="1">
    <location>
        <begin position="1"/>
        <end position="31"/>
    </location>
</feature>
<dbReference type="EMBL" id="MTYJ01000533">
    <property type="protein sequence ID" value="OWA55084.1"/>
    <property type="molecule type" value="Genomic_DNA"/>
</dbReference>